<evidence type="ECO:0000256" key="1">
    <source>
        <dbReference type="ARBA" id="ARBA00022617"/>
    </source>
</evidence>
<feature type="signal peptide" evidence="5">
    <location>
        <begin position="1"/>
        <end position="18"/>
    </location>
</feature>
<feature type="chain" id="PRO_5007567313" evidence="5">
    <location>
        <begin position="19"/>
        <end position="118"/>
    </location>
</feature>
<name>A0A150QUF5_SORCE</name>
<dbReference type="GO" id="GO:0020037">
    <property type="term" value="F:heme binding"/>
    <property type="evidence" value="ECO:0007669"/>
    <property type="project" value="InterPro"/>
</dbReference>
<evidence type="ECO:0000256" key="3">
    <source>
        <dbReference type="ARBA" id="ARBA00023004"/>
    </source>
</evidence>
<evidence type="ECO:0000256" key="5">
    <source>
        <dbReference type="SAM" id="SignalP"/>
    </source>
</evidence>
<evidence type="ECO:0000313" key="8">
    <source>
        <dbReference type="Proteomes" id="UP000075260"/>
    </source>
</evidence>
<feature type="domain" description="Cytochrome c" evidence="6">
    <location>
        <begin position="39"/>
        <end position="112"/>
    </location>
</feature>
<evidence type="ECO:0000313" key="7">
    <source>
        <dbReference type="EMBL" id="KYF71629.1"/>
    </source>
</evidence>
<reference evidence="7 8" key="1">
    <citation type="submission" date="2014-02" db="EMBL/GenBank/DDBJ databases">
        <title>The small core and large imbalanced accessory genome model reveals a collaborative survival strategy of Sorangium cellulosum strains in nature.</title>
        <authorList>
            <person name="Han K."/>
            <person name="Peng R."/>
            <person name="Blom J."/>
            <person name="Li Y.-Z."/>
        </authorList>
    </citation>
    <scope>NUCLEOTIDE SEQUENCE [LARGE SCALE GENOMIC DNA]</scope>
    <source>
        <strain evidence="7 8">So0008-312</strain>
    </source>
</reference>
<dbReference type="OrthoDB" id="9794322at2"/>
<dbReference type="AlphaFoldDB" id="A0A150QUF5"/>
<evidence type="ECO:0000259" key="6">
    <source>
        <dbReference type="PROSITE" id="PS51007"/>
    </source>
</evidence>
<keyword evidence="1 4" id="KW-0349">Heme</keyword>
<dbReference type="InterPro" id="IPR036909">
    <property type="entry name" value="Cyt_c-like_dom_sf"/>
</dbReference>
<sequence>MILRAVLCGLLATSLGLAVGCGSSRRSEPILGPPPLDEPPERRGEVVFMKQCHQCHPGGAGGLGPGLNNKPAPAAAIKLQIRSGLGAMPAFSEKEISDADVDAVIAYMMSIRTYEKGD</sequence>
<dbReference type="InterPro" id="IPR009056">
    <property type="entry name" value="Cyt_c-like_dom"/>
</dbReference>
<dbReference type="RefSeq" id="WP_061606879.1">
    <property type="nucleotide sequence ID" value="NZ_JEMA01000321.1"/>
</dbReference>
<dbReference type="Gene3D" id="1.10.760.10">
    <property type="entry name" value="Cytochrome c-like domain"/>
    <property type="match status" value="1"/>
</dbReference>
<dbReference type="GO" id="GO:0009055">
    <property type="term" value="F:electron transfer activity"/>
    <property type="evidence" value="ECO:0007669"/>
    <property type="project" value="InterPro"/>
</dbReference>
<dbReference type="Proteomes" id="UP000075260">
    <property type="component" value="Unassembled WGS sequence"/>
</dbReference>
<keyword evidence="2 4" id="KW-0479">Metal-binding</keyword>
<dbReference type="Pfam" id="PF13442">
    <property type="entry name" value="Cytochrome_CBB3"/>
    <property type="match status" value="1"/>
</dbReference>
<dbReference type="PROSITE" id="PS51257">
    <property type="entry name" value="PROKAR_LIPOPROTEIN"/>
    <property type="match status" value="1"/>
</dbReference>
<evidence type="ECO:0000256" key="4">
    <source>
        <dbReference type="PROSITE-ProRule" id="PRU00433"/>
    </source>
</evidence>
<comment type="caution">
    <text evidence="7">The sequence shown here is derived from an EMBL/GenBank/DDBJ whole genome shotgun (WGS) entry which is preliminary data.</text>
</comment>
<gene>
    <name evidence="7" type="ORF">BE15_40930</name>
</gene>
<dbReference type="SUPFAM" id="SSF46626">
    <property type="entry name" value="Cytochrome c"/>
    <property type="match status" value="1"/>
</dbReference>
<organism evidence="7 8">
    <name type="scientific">Sorangium cellulosum</name>
    <name type="common">Polyangium cellulosum</name>
    <dbReference type="NCBI Taxonomy" id="56"/>
    <lineage>
        <taxon>Bacteria</taxon>
        <taxon>Pseudomonadati</taxon>
        <taxon>Myxococcota</taxon>
        <taxon>Polyangia</taxon>
        <taxon>Polyangiales</taxon>
        <taxon>Polyangiaceae</taxon>
        <taxon>Sorangium</taxon>
    </lineage>
</organism>
<dbReference type="PROSITE" id="PS51007">
    <property type="entry name" value="CYTC"/>
    <property type="match status" value="1"/>
</dbReference>
<dbReference type="EMBL" id="JEMA01000321">
    <property type="protein sequence ID" value="KYF71629.1"/>
    <property type="molecule type" value="Genomic_DNA"/>
</dbReference>
<proteinExistence type="predicted"/>
<protein>
    <submittedName>
        <fullName evidence="7">Cytochrome C</fullName>
    </submittedName>
</protein>
<dbReference type="GO" id="GO:0046872">
    <property type="term" value="F:metal ion binding"/>
    <property type="evidence" value="ECO:0007669"/>
    <property type="project" value="UniProtKB-KW"/>
</dbReference>
<keyword evidence="5" id="KW-0732">Signal</keyword>
<accession>A0A150QUF5</accession>
<keyword evidence="3 4" id="KW-0408">Iron</keyword>
<evidence type="ECO:0000256" key="2">
    <source>
        <dbReference type="ARBA" id="ARBA00022723"/>
    </source>
</evidence>